<feature type="compositionally biased region" description="Polar residues" evidence="1">
    <location>
        <begin position="35"/>
        <end position="45"/>
    </location>
</feature>
<feature type="region of interest" description="Disordered" evidence="1">
    <location>
        <begin position="28"/>
        <end position="87"/>
    </location>
</feature>
<dbReference type="GO" id="GO:0005096">
    <property type="term" value="F:GTPase activator activity"/>
    <property type="evidence" value="ECO:0007669"/>
    <property type="project" value="TreeGrafter"/>
</dbReference>
<dbReference type="SUPFAM" id="SSF47923">
    <property type="entry name" value="Ypt/Rab-GAP domain of gyp1p"/>
    <property type="match status" value="2"/>
</dbReference>
<dbReference type="GO" id="GO:0031267">
    <property type="term" value="F:small GTPase binding"/>
    <property type="evidence" value="ECO:0007669"/>
    <property type="project" value="TreeGrafter"/>
</dbReference>
<feature type="region of interest" description="Disordered" evidence="1">
    <location>
        <begin position="196"/>
        <end position="258"/>
    </location>
</feature>
<feature type="region of interest" description="Disordered" evidence="1">
    <location>
        <begin position="546"/>
        <end position="596"/>
    </location>
</feature>
<dbReference type="SMART" id="SM00164">
    <property type="entry name" value="TBC"/>
    <property type="match status" value="1"/>
</dbReference>
<protein>
    <recommendedName>
        <fullName evidence="2">Rab-GAP TBC domain-containing protein</fullName>
    </recommendedName>
</protein>
<dbReference type="EMBL" id="MU853917">
    <property type="protein sequence ID" value="KAK3935581.1"/>
    <property type="molecule type" value="Genomic_DNA"/>
</dbReference>
<feature type="domain" description="Rab-GAP TBC" evidence="2">
    <location>
        <begin position="661"/>
        <end position="928"/>
    </location>
</feature>
<feature type="region of interest" description="Disordered" evidence="1">
    <location>
        <begin position="729"/>
        <end position="769"/>
    </location>
</feature>
<dbReference type="Pfam" id="PF00566">
    <property type="entry name" value="RabGAP-TBC"/>
    <property type="match status" value="2"/>
</dbReference>
<dbReference type="PROSITE" id="PS50086">
    <property type="entry name" value="TBC_RABGAP"/>
    <property type="match status" value="1"/>
</dbReference>
<dbReference type="AlphaFoldDB" id="A0AAN6MXZ3"/>
<feature type="compositionally biased region" description="Polar residues" evidence="1">
    <location>
        <begin position="325"/>
        <end position="334"/>
    </location>
</feature>
<feature type="compositionally biased region" description="Low complexity" evidence="1">
    <location>
        <begin position="307"/>
        <end position="323"/>
    </location>
</feature>
<dbReference type="Gene3D" id="1.10.8.270">
    <property type="entry name" value="putative rabgap domain of human tbc1 domain family member 14 like domains"/>
    <property type="match status" value="1"/>
</dbReference>
<evidence type="ECO:0000259" key="2">
    <source>
        <dbReference type="PROSITE" id="PS50086"/>
    </source>
</evidence>
<feature type="compositionally biased region" description="Polar residues" evidence="1">
    <location>
        <begin position="557"/>
        <end position="580"/>
    </location>
</feature>
<dbReference type="InterPro" id="IPR035969">
    <property type="entry name" value="Rab-GAP_TBC_sf"/>
</dbReference>
<organism evidence="3 4">
    <name type="scientific">Diplogelasinospora grovesii</name>
    <dbReference type="NCBI Taxonomy" id="303347"/>
    <lineage>
        <taxon>Eukaryota</taxon>
        <taxon>Fungi</taxon>
        <taxon>Dikarya</taxon>
        <taxon>Ascomycota</taxon>
        <taxon>Pezizomycotina</taxon>
        <taxon>Sordariomycetes</taxon>
        <taxon>Sordariomycetidae</taxon>
        <taxon>Sordariales</taxon>
        <taxon>Diplogelasinosporaceae</taxon>
        <taxon>Diplogelasinospora</taxon>
    </lineage>
</organism>
<feature type="compositionally biased region" description="Polar residues" evidence="1">
    <location>
        <begin position="741"/>
        <end position="750"/>
    </location>
</feature>
<dbReference type="PANTHER" id="PTHR47219">
    <property type="entry name" value="RAB GTPASE-ACTIVATING PROTEIN 1-LIKE"/>
    <property type="match status" value="1"/>
</dbReference>
<name>A0AAN6MXZ3_9PEZI</name>
<dbReference type="InterPro" id="IPR000195">
    <property type="entry name" value="Rab-GAP-TBC_dom"/>
</dbReference>
<dbReference type="Proteomes" id="UP001303473">
    <property type="component" value="Unassembled WGS sequence"/>
</dbReference>
<evidence type="ECO:0000256" key="1">
    <source>
        <dbReference type="SAM" id="MobiDB-lite"/>
    </source>
</evidence>
<accession>A0AAN6MXZ3</accession>
<feature type="compositionally biased region" description="Polar residues" evidence="1">
    <location>
        <begin position="130"/>
        <end position="146"/>
    </location>
</feature>
<evidence type="ECO:0000313" key="3">
    <source>
        <dbReference type="EMBL" id="KAK3935581.1"/>
    </source>
</evidence>
<gene>
    <name evidence="3" type="ORF">QBC46DRAFT_46917</name>
</gene>
<proteinExistence type="predicted"/>
<reference evidence="4" key="1">
    <citation type="journal article" date="2023" name="Mol. Phylogenet. Evol.">
        <title>Genome-scale phylogeny and comparative genomics of the fungal order Sordariales.</title>
        <authorList>
            <person name="Hensen N."/>
            <person name="Bonometti L."/>
            <person name="Westerberg I."/>
            <person name="Brannstrom I.O."/>
            <person name="Guillou S."/>
            <person name="Cros-Aarteil S."/>
            <person name="Calhoun S."/>
            <person name="Haridas S."/>
            <person name="Kuo A."/>
            <person name="Mondo S."/>
            <person name="Pangilinan J."/>
            <person name="Riley R."/>
            <person name="LaButti K."/>
            <person name="Andreopoulos B."/>
            <person name="Lipzen A."/>
            <person name="Chen C."/>
            <person name="Yan M."/>
            <person name="Daum C."/>
            <person name="Ng V."/>
            <person name="Clum A."/>
            <person name="Steindorff A."/>
            <person name="Ohm R.A."/>
            <person name="Martin F."/>
            <person name="Silar P."/>
            <person name="Natvig D.O."/>
            <person name="Lalanne C."/>
            <person name="Gautier V."/>
            <person name="Ament-Velasquez S.L."/>
            <person name="Kruys A."/>
            <person name="Hutchinson M.I."/>
            <person name="Powell A.J."/>
            <person name="Barry K."/>
            <person name="Miller A.N."/>
            <person name="Grigoriev I.V."/>
            <person name="Debuchy R."/>
            <person name="Gladieux P."/>
            <person name="Hiltunen Thoren M."/>
            <person name="Johannesson H."/>
        </authorList>
    </citation>
    <scope>NUCLEOTIDE SEQUENCE [LARGE SCALE GENOMIC DNA]</scope>
    <source>
        <strain evidence="4">CBS 340.73</strain>
    </source>
</reference>
<evidence type="ECO:0000313" key="4">
    <source>
        <dbReference type="Proteomes" id="UP001303473"/>
    </source>
</evidence>
<feature type="compositionally biased region" description="Polar residues" evidence="1">
    <location>
        <begin position="196"/>
        <end position="225"/>
    </location>
</feature>
<dbReference type="Gene3D" id="1.10.472.80">
    <property type="entry name" value="Ypt/Rab-GAP domain of gyp1p, domain 3"/>
    <property type="match status" value="1"/>
</dbReference>
<feature type="compositionally biased region" description="Basic residues" evidence="1">
    <location>
        <begin position="65"/>
        <end position="81"/>
    </location>
</feature>
<sequence>MSGKSADEASLAVAAGYPAVRRQRSMMDRGFGPYASSSYARQQRPQIGPRLKRDDAAASEALQQHQHHQRSHNHNRHRHGVKQFQPDPMQPLASSRPVLELKPSNAPVLPPIRSPRWDSLQKNHTDLFYNPTSTSAPASPNNQGPQRTRAESTPLPRVAARSAFPGLSSNPFIPEAYEPEFSRSEAPQFSLFPRQNDMQQHQQPVTPASTASGHSSPAGSRQATPTEGKMGVGNFSRHRKPSVRSQQPDGPFLRHLPVDRPHPEAILERPTPNSVLEQPTFNSAQSIRQRPSNDHLSPVSRTASLRRANPANTPSSSSPARSALTYGNNSSSPAPSRENPPWVASDDELRSSFRSQLTTSTAQGTLFTASGTERSSVLTKTSSIPEEASINYGYNRASWRTNNTDDGPTVEDVMGMYEQGFADSDIEESIRMSRRFLDEEEDYDEMEDGHGMFGMDGSRPPSSHSDASALESKLLEAMDDQLPLPGGSRAYVARDSAGAMFRNSIASSLPKDIGFGLAADSFARRNELEKGLSKHDSAKLLDGDEDSVQRHGMGKASSPSSPLLQDGQMNISSRSATPSPAVQLPEENPEDPECRDRYGFKKANAYVNREQYDAWNASYSEYLARRRKKWVAFLKDHSLLTDNPNRFPLKSNKARRFVRKGIPPDWRGAAWFYYAGGPALLAKNRGVYADLVRRAGLDPKGAGGLPDSQSEVKELVIDDIEKDLHRTFPDNVRFKPPRTATPPTDSSSESPIFASDAPSAEDPSEKRSEPEIISSLRRVLRAFALMNPRIGYCQSLNFIAGMLLLFVETEEHAFWLLNVITRVYLPGTHEISLEGSKVDLAVLMIALKDSLPGIWRQIGGDEIDLANKKNKGKRGKEDMSSAAARAANDPNRLPTVTICMTSWFMSCFIGTLPTETVLRVWDVFFYEGSRTLFRIALTIFKLGEPEIKAMKDPVDIFSIVQAIPRRMLDCNVLLELCFRRRNGIGHLSQEMVEEKRQERRESLRRWHEATVAAASKATQDPEKISRASTAGLDLAADAAAITAVIGTVHRKGTLFGRRKDREQMRAAEVL</sequence>
<dbReference type="PANTHER" id="PTHR47219:SF20">
    <property type="entry name" value="TBC1 DOMAIN FAMILY MEMBER 2B"/>
    <property type="match status" value="1"/>
</dbReference>
<comment type="caution">
    <text evidence="3">The sequence shown here is derived from an EMBL/GenBank/DDBJ whole genome shotgun (WGS) entry which is preliminary data.</text>
</comment>
<feature type="region of interest" description="Disordered" evidence="1">
    <location>
        <begin position="125"/>
        <end position="156"/>
    </location>
</feature>
<feature type="region of interest" description="Disordered" evidence="1">
    <location>
        <begin position="283"/>
        <end position="346"/>
    </location>
</feature>
<dbReference type="InterPro" id="IPR050302">
    <property type="entry name" value="Rab_GAP_TBC_domain"/>
</dbReference>
<keyword evidence="4" id="KW-1185">Reference proteome</keyword>